<evidence type="ECO:0000313" key="2">
    <source>
        <dbReference type="Proteomes" id="UP001164746"/>
    </source>
</evidence>
<name>A0ABY7F0Q0_MYAAR</name>
<evidence type="ECO:0000313" key="1">
    <source>
        <dbReference type="EMBL" id="WAR15755.1"/>
    </source>
</evidence>
<dbReference type="SUPFAM" id="SSF56219">
    <property type="entry name" value="DNase I-like"/>
    <property type="match status" value="1"/>
</dbReference>
<dbReference type="Proteomes" id="UP001164746">
    <property type="component" value="Chromosome 9"/>
</dbReference>
<proteinExistence type="predicted"/>
<accession>A0ABY7F0Q0</accession>
<dbReference type="InterPro" id="IPR036691">
    <property type="entry name" value="Endo/exonu/phosph_ase_sf"/>
</dbReference>
<organism evidence="1 2">
    <name type="scientific">Mya arenaria</name>
    <name type="common">Soft-shell clam</name>
    <dbReference type="NCBI Taxonomy" id="6604"/>
    <lineage>
        <taxon>Eukaryota</taxon>
        <taxon>Metazoa</taxon>
        <taxon>Spiralia</taxon>
        <taxon>Lophotrochozoa</taxon>
        <taxon>Mollusca</taxon>
        <taxon>Bivalvia</taxon>
        <taxon>Autobranchia</taxon>
        <taxon>Heteroconchia</taxon>
        <taxon>Euheterodonta</taxon>
        <taxon>Imparidentia</taxon>
        <taxon>Neoheterodontei</taxon>
        <taxon>Myida</taxon>
        <taxon>Myoidea</taxon>
        <taxon>Myidae</taxon>
        <taxon>Mya</taxon>
    </lineage>
</organism>
<keyword evidence="2" id="KW-1185">Reference proteome</keyword>
<sequence>MYIAHRIGTLNVYGIRNKIEREKIFHSLKRKSYDIEYLQETHCANESEAFLWAKSWEGNITWNNGSTQSRVVAIFIKNIDLQLQVVENSLYNDEHGRIISLRANLSERSYYQYTDVYTPNAGIDRKWVILTVLLIKASIGKGPQLLK</sequence>
<reference evidence="1" key="1">
    <citation type="submission" date="2022-11" db="EMBL/GenBank/DDBJ databases">
        <title>Centuries of genome instability and evolution in soft-shell clam transmissible cancer (bioRxiv).</title>
        <authorList>
            <person name="Hart S.F.M."/>
            <person name="Yonemitsu M.A."/>
            <person name="Giersch R.M."/>
            <person name="Beal B.F."/>
            <person name="Arriagada G."/>
            <person name="Davis B.W."/>
            <person name="Ostrander E.A."/>
            <person name="Goff S.P."/>
            <person name="Metzger M.J."/>
        </authorList>
    </citation>
    <scope>NUCLEOTIDE SEQUENCE</scope>
    <source>
        <strain evidence="1">MELC-2E11</strain>
        <tissue evidence="1">Siphon/mantle</tissue>
    </source>
</reference>
<protein>
    <submittedName>
        <fullName evidence="1">YTX2-like protein</fullName>
    </submittedName>
</protein>
<gene>
    <name evidence="1" type="ORF">MAR_005860</name>
</gene>
<dbReference type="EMBL" id="CP111020">
    <property type="protein sequence ID" value="WAR15755.1"/>
    <property type="molecule type" value="Genomic_DNA"/>
</dbReference>
<dbReference type="Gene3D" id="3.60.10.10">
    <property type="entry name" value="Endonuclease/exonuclease/phosphatase"/>
    <property type="match status" value="1"/>
</dbReference>